<dbReference type="EMBL" id="AZIL01000609">
    <property type="protein sequence ID" value="EWM26743.1"/>
    <property type="molecule type" value="Genomic_DNA"/>
</dbReference>
<dbReference type="AlphaFoldDB" id="W7TT82"/>
<gene>
    <name evidence="1" type="ORF">Naga_100001g99</name>
</gene>
<reference evidence="1 2" key="1">
    <citation type="journal article" date="2014" name="Mol. Plant">
        <title>Chromosome Scale Genome Assembly and Transcriptome Profiling of Nannochloropsis gaditana in Nitrogen Depletion.</title>
        <authorList>
            <person name="Corteggiani Carpinelli E."/>
            <person name="Telatin A."/>
            <person name="Vitulo N."/>
            <person name="Forcato C."/>
            <person name="D'Angelo M."/>
            <person name="Schiavon R."/>
            <person name="Vezzi A."/>
            <person name="Giacometti G.M."/>
            <person name="Morosinotto T."/>
            <person name="Valle G."/>
        </authorList>
    </citation>
    <scope>NUCLEOTIDE SEQUENCE [LARGE SCALE GENOMIC DNA]</scope>
    <source>
        <strain evidence="1 2">B-31</strain>
    </source>
</reference>
<keyword evidence="2" id="KW-1185">Reference proteome</keyword>
<evidence type="ECO:0000313" key="2">
    <source>
        <dbReference type="Proteomes" id="UP000019335"/>
    </source>
</evidence>
<sequence>MMRTTRAMTLRGSLCLLSALAFTCMALLPTTAAFLAPTAQVSRRRALTGLRLNLGARGTFSGEFDKGGLFASSSGFPSIGDGFPGMGSSGSTSPTATADGFPSLGEISSLSSPRRGVLIQNMPADSNFKIRILDREHKLGITGIVETIAVVKDARFALCRVKDRAAAILDEFVFPVDVDSQPMAALIRKANRQLAKEGLELKWTAHTLTVRGLKRPDTGYMSRKEPFNVQARRLHSSWGARDGRVAVEEDDEGANAQEGGLAEAEATATLASAEEMAAGMDRLDAAFFADVKDEDYAGDAAEGLDKRTPLLEPEMLCQFEWQRSKYRVVVYREPVPVLAQWMEDGTWRLLKSVEAELVEDAMAYKGLQNVDVELVGSEMVRDTIRENLEGQQDVNDYGPIFETIFRRVFMEKWKMLLVLRPAGSLWYNTLTTKETLA</sequence>
<protein>
    <submittedName>
        <fullName evidence="1">Uncharacterized protein</fullName>
    </submittedName>
</protein>
<comment type="caution">
    <text evidence="1">The sequence shown here is derived from an EMBL/GenBank/DDBJ whole genome shotgun (WGS) entry which is preliminary data.</text>
</comment>
<dbReference type="OrthoDB" id="10368843at2759"/>
<organism evidence="1 2">
    <name type="scientific">Nannochloropsis gaditana</name>
    <dbReference type="NCBI Taxonomy" id="72520"/>
    <lineage>
        <taxon>Eukaryota</taxon>
        <taxon>Sar</taxon>
        <taxon>Stramenopiles</taxon>
        <taxon>Ochrophyta</taxon>
        <taxon>Eustigmatophyceae</taxon>
        <taxon>Eustigmatales</taxon>
        <taxon>Monodopsidaceae</taxon>
        <taxon>Nannochloropsis</taxon>
    </lineage>
</organism>
<proteinExistence type="predicted"/>
<accession>W7TT82</accession>
<evidence type="ECO:0000313" key="1">
    <source>
        <dbReference type="EMBL" id="EWM26743.1"/>
    </source>
</evidence>
<dbReference type="Proteomes" id="UP000019335">
    <property type="component" value="Chromosome 8"/>
</dbReference>
<name>W7TT82_9STRA</name>